<dbReference type="Proteomes" id="UP000248257">
    <property type="component" value="Unassembled WGS sequence"/>
</dbReference>
<comment type="caution">
    <text evidence="2">The sequence shown here is derived from an EMBL/GenBank/DDBJ whole genome shotgun (WGS) entry which is preliminary data.</text>
</comment>
<evidence type="ECO:0000256" key="1">
    <source>
        <dbReference type="SAM" id="SignalP"/>
    </source>
</evidence>
<reference evidence="2 3" key="1">
    <citation type="submission" date="2017-07" db="EMBL/GenBank/DDBJ databases">
        <title>A draft genome sequence of Komagataeibacter xylinus LMG 1515.</title>
        <authorList>
            <person name="Skraban J."/>
            <person name="Cleenwerck I."/>
            <person name="Vandamme P."/>
            <person name="Trcek J."/>
        </authorList>
    </citation>
    <scope>NUCLEOTIDE SEQUENCE [LARGE SCALE GENOMIC DNA]</scope>
    <source>
        <strain evidence="2 3">LMG 1515</strain>
    </source>
</reference>
<keyword evidence="3" id="KW-1185">Reference proteome</keyword>
<proteinExistence type="predicted"/>
<dbReference type="OrthoDB" id="794286at2"/>
<sequence>MSCQPIVFSRRWCLHAAAILAITVASGQPGHAREPQTPAPDPLQAACTTLQATPMLQVSLLFGLNRPDGGHVSRRDWSRFVRDVVTPRFPAGFSVLRMTGRWRDEHSGRIIREPSRIIWVATPLDPDLRLRLEAIRQAYRQRFRQDAVGLVITPGCAAF</sequence>
<evidence type="ECO:0000313" key="2">
    <source>
        <dbReference type="EMBL" id="PYD56098.1"/>
    </source>
</evidence>
<dbReference type="STRING" id="1220579.GCA_001571345_02605"/>
<dbReference type="Pfam" id="PF12098">
    <property type="entry name" value="DUF3574"/>
    <property type="match status" value="1"/>
</dbReference>
<dbReference type="RefSeq" id="WP_061275625.1">
    <property type="nucleotide sequence ID" value="NZ_CBCRXN010000042.1"/>
</dbReference>
<organism evidence="2 3">
    <name type="scientific">Komagataeibacter xylinus</name>
    <name type="common">Gluconacetobacter xylinus</name>
    <dbReference type="NCBI Taxonomy" id="28448"/>
    <lineage>
        <taxon>Bacteria</taxon>
        <taxon>Pseudomonadati</taxon>
        <taxon>Pseudomonadota</taxon>
        <taxon>Alphaproteobacteria</taxon>
        <taxon>Acetobacterales</taxon>
        <taxon>Acetobacteraceae</taxon>
        <taxon>Komagataeibacter</taxon>
    </lineage>
</organism>
<accession>A0A318PIU9</accession>
<feature type="chain" id="PRO_5016436842" description="DUF3574 domain-containing protein" evidence="1">
    <location>
        <begin position="28"/>
        <end position="159"/>
    </location>
</feature>
<dbReference type="InterPro" id="IPR021957">
    <property type="entry name" value="DUF3574"/>
</dbReference>
<dbReference type="EMBL" id="NKUC01000032">
    <property type="protein sequence ID" value="PYD56098.1"/>
    <property type="molecule type" value="Genomic_DNA"/>
</dbReference>
<keyword evidence="1" id="KW-0732">Signal</keyword>
<gene>
    <name evidence="2" type="ORF">CFR75_12795</name>
</gene>
<feature type="signal peptide" evidence="1">
    <location>
        <begin position="1"/>
        <end position="27"/>
    </location>
</feature>
<evidence type="ECO:0008006" key="4">
    <source>
        <dbReference type="Google" id="ProtNLM"/>
    </source>
</evidence>
<evidence type="ECO:0000313" key="3">
    <source>
        <dbReference type="Proteomes" id="UP000248257"/>
    </source>
</evidence>
<protein>
    <recommendedName>
        <fullName evidence="4">DUF3574 domain-containing protein</fullName>
    </recommendedName>
</protein>
<name>A0A318PIU9_KOMXY</name>
<dbReference type="AlphaFoldDB" id="A0A318PIU9"/>